<feature type="binding site" evidence="9">
    <location>
        <position position="14"/>
    </location>
    <ligand>
        <name>Zn(2+)</name>
        <dbReference type="ChEBI" id="CHEBI:29105"/>
    </ligand>
</feature>
<feature type="region of interest" description="Disordered" evidence="10">
    <location>
        <begin position="388"/>
        <end position="434"/>
    </location>
</feature>
<feature type="binding site" evidence="9">
    <location>
        <position position="17"/>
    </location>
    <ligand>
        <name>Zn(2+)</name>
        <dbReference type="ChEBI" id="CHEBI:29105"/>
    </ligand>
</feature>
<dbReference type="InterPro" id="IPR036236">
    <property type="entry name" value="Znf_C2H2_sf"/>
</dbReference>
<dbReference type="InterPro" id="IPR050331">
    <property type="entry name" value="Zinc_finger"/>
</dbReference>
<proteinExistence type="predicted"/>
<evidence type="ECO:0000259" key="11">
    <source>
        <dbReference type="PROSITE" id="PS50157"/>
    </source>
</evidence>
<keyword evidence="6" id="KW-0238">DNA-binding</keyword>
<dbReference type="PANTHER" id="PTHR16515:SF49">
    <property type="entry name" value="GASTRULA ZINC FINGER PROTEIN XLCGF49.1-LIKE-RELATED"/>
    <property type="match status" value="1"/>
</dbReference>
<feature type="domain" description="ZAD" evidence="12">
    <location>
        <begin position="12"/>
        <end position="90"/>
    </location>
</feature>
<dbReference type="Pfam" id="PF00096">
    <property type="entry name" value="zf-C2H2"/>
    <property type="match status" value="6"/>
</dbReference>
<keyword evidence="7" id="KW-0539">Nucleus</keyword>
<dbReference type="InterPro" id="IPR012934">
    <property type="entry name" value="Znf_AD"/>
</dbReference>
<evidence type="ECO:0000256" key="6">
    <source>
        <dbReference type="ARBA" id="ARBA00023125"/>
    </source>
</evidence>
<gene>
    <name evidence="13" type="ORF">BDFB_000897</name>
</gene>
<feature type="region of interest" description="Disordered" evidence="10">
    <location>
        <begin position="115"/>
        <end position="136"/>
    </location>
</feature>
<dbReference type="FunFam" id="3.30.160.60:FF:003542">
    <property type="match status" value="1"/>
</dbReference>
<evidence type="ECO:0000256" key="5">
    <source>
        <dbReference type="ARBA" id="ARBA00022833"/>
    </source>
</evidence>
<feature type="domain" description="C2H2-type" evidence="11">
    <location>
        <begin position="310"/>
        <end position="332"/>
    </location>
</feature>
<feature type="domain" description="C2H2-type" evidence="11">
    <location>
        <begin position="165"/>
        <end position="192"/>
    </location>
</feature>
<name>A0A482VFB7_ASBVE</name>
<dbReference type="SMART" id="SM00868">
    <property type="entry name" value="zf-AD"/>
    <property type="match status" value="1"/>
</dbReference>
<keyword evidence="4 8" id="KW-0863">Zinc-finger</keyword>
<dbReference type="Pfam" id="PF07776">
    <property type="entry name" value="zf-AD"/>
    <property type="match status" value="1"/>
</dbReference>
<accession>A0A482VFB7</accession>
<dbReference type="PROSITE" id="PS00028">
    <property type="entry name" value="ZINC_FINGER_C2H2_1"/>
    <property type="match status" value="8"/>
</dbReference>
<feature type="binding site" evidence="9">
    <location>
        <position position="66"/>
    </location>
    <ligand>
        <name>Zn(2+)</name>
        <dbReference type="ChEBI" id="CHEBI:29105"/>
    </ligand>
</feature>
<evidence type="ECO:0000259" key="12">
    <source>
        <dbReference type="PROSITE" id="PS51915"/>
    </source>
</evidence>
<feature type="domain" description="C2H2-type" evidence="11">
    <location>
        <begin position="439"/>
        <end position="461"/>
    </location>
</feature>
<dbReference type="STRING" id="1661398.A0A482VFB7"/>
<dbReference type="InterPro" id="IPR013087">
    <property type="entry name" value="Znf_C2H2_type"/>
</dbReference>
<comment type="subcellular location">
    <subcellularLocation>
        <location evidence="1">Nucleus</location>
    </subcellularLocation>
</comment>
<protein>
    <submittedName>
        <fullName evidence="13">Zinc finger protein 2-like</fullName>
    </submittedName>
</protein>
<evidence type="ECO:0000256" key="3">
    <source>
        <dbReference type="ARBA" id="ARBA00022737"/>
    </source>
</evidence>
<feature type="domain" description="C2H2-type" evidence="11">
    <location>
        <begin position="467"/>
        <end position="495"/>
    </location>
</feature>
<keyword evidence="2 9" id="KW-0479">Metal-binding</keyword>
<dbReference type="PANTHER" id="PTHR16515">
    <property type="entry name" value="PR DOMAIN ZINC FINGER PROTEIN"/>
    <property type="match status" value="1"/>
</dbReference>
<dbReference type="OrthoDB" id="8117402at2759"/>
<feature type="domain" description="C2H2-type" evidence="11">
    <location>
        <begin position="194"/>
        <end position="224"/>
    </location>
</feature>
<dbReference type="GO" id="GO:0010468">
    <property type="term" value="P:regulation of gene expression"/>
    <property type="evidence" value="ECO:0007669"/>
    <property type="project" value="TreeGrafter"/>
</dbReference>
<dbReference type="PROSITE" id="PS51915">
    <property type="entry name" value="ZAD"/>
    <property type="match status" value="1"/>
</dbReference>
<feature type="region of interest" description="Disordered" evidence="10">
    <location>
        <begin position="214"/>
        <end position="243"/>
    </location>
</feature>
<keyword evidence="3" id="KW-0677">Repeat</keyword>
<feature type="domain" description="C2H2-type" evidence="11">
    <location>
        <begin position="348"/>
        <end position="376"/>
    </location>
</feature>
<evidence type="ECO:0000256" key="10">
    <source>
        <dbReference type="SAM" id="MobiDB-lite"/>
    </source>
</evidence>
<dbReference type="GO" id="GO:0005634">
    <property type="term" value="C:nucleus"/>
    <property type="evidence" value="ECO:0007669"/>
    <property type="project" value="UniProtKB-SubCell"/>
</dbReference>
<feature type="compositionally biased region" description="Basic and acidic residues" evidence="10">
    <location>
        <begin position="217"/>
        <end position="226"/>
    </location>
</feature>
<dbReference type="SUPFAM" id="SSF57667">
    <property type="entry name" value="beta-beta-alpha zinc fingers"/>
    <property type="match status" value="5"/>
</dbReference>
<evidence type="ECO:0000256" key="2">
    <source>
        <dbReference type="ARBA" id="ARBA00022723"/>
    </source>
</evidence>
<dbReference type="AlphaFoldDB" id="A0A482VFB7"/>
<dbReference type="EMBL" id="QDEB01105177">
    <property type="protein sequence ID" value="RZC05040.1"/>
    <property type="molecule type" value="Genomic_DNA"/>
</dbReference>
<feature type="compositionally biased region" description="Polar residues" evidence="10">
    <location>
        <begin position="229"/>
        <end position="239"/>
    </location>
</feature>
<evidence type="ECO:0000313" key="13">
    <source>
        <dbReference type="EMBL" id="RZC05040.1"/>
    </source>
</evidence>
<keyword evidence="5 9" id="KW-0862">Zinc</keyword>
<reference evidence="13 14" key="1">
    <citation type="submission" date="2017-03" db="EMBL/GenBank/DDBJ databases">
        <title>Genome of the blue death feigning beetle - Asbolus verrucosus.</title>
        <authorList>
            <person name="Rider S.D."/>
        </authorList>
    </citation>
    <scope>NUCLEOTIDE SEQUENCE [LARGE SCALE GENOMIC DNA]</scope>
    <source>
        <strain evidence="13">Butters</strain>
        <tissue evidence="13">Head and leg muscle</tissue>
    </source>
</reference>
<sequence>MINKSTELVIDKICRSCMCQDENMRNVFDSKELGGQTLQIAEMLMDCAAVVIASGDGLPNLLCVNCENKLNLAYEFKQQCQKSDSTLRELTNQSDSVIKEESCDIVVQPDFSIPELFQDSDSDDDDTSNKRKSSSSFTCPFCQKVLRTKKGLRIHQRRHTGDKLRSCHMCNAQFTRTHHLIRHMKTHVKSDAGHVCAECGMSFMKLSHLLSHKKMHKTDAGEKSDEGENGQQSTAADNNSDCDNEITLEINEEDDDDDEEEDTLDEYFKPKTKTTKKDKGTYECKYCFKIMTTFVGLKIHMRRHTGSDLAKCKLCEKSFTKTSHLKRHLQTHGIKEIEKPKPVEKKVMECEFCDRKFKYKKSFNHHMQTEHGMSDESDVPLSAYISKISNKDNTKEDNEEESTTNDKTTEETEQQVSDQETKDSLSDMPAPKPPHHKVHVCHVCEAAFARANHLTRHMTLHRALLIHKCDRCDKAYATLEHLAKHVEEDHINKPYACTICNKPFSRGEHLIRHLKVHQTGNEKEDNLTCSICEKTFSRRNNHLEAERQI</sequence>
<evidence type="ECO:0000256" key="7">
    <source>
        <dbReference type="ARBA" id="ARBA00023242"/>
    </source>
</evidence>
<feature type="domain" description="C2H2-type" evidence="11">
    <location>
        <begin position="495"/>
        <end position="522"/>
    </location>
</feature>
<dbReference type="Gene3D" id="3.40.1800.20">
    <property type="match status" value="1"/>
</dbReference>
<feature type="binding site" evidence="9">
    <location>
        <position position="63"/>
    </location>
    <ligand>
        <name>Zn(2+)</name>
        <dbReference type="ChEBI" id="CHEBI:29105"/>
    </ligand>
</feature>
<evidence type="ECO:0000256" key="9">
    <source>
        <dbReference type="PROSITE-ProRule" id="PRU01263"/>
    </source>
</evidence>
<dbReference type="Proteomes" id="UP000292052">
    <property type="component" value="Unassembled WGS sequence"/>
</dbReference>
<evidence type="ECO:0000256" key="4">
    <source>
        <dbReference type="ARBA" id="ARBA00022771"/>
    </source>
</evidence>
<organism evidence="13 14">
    <name type="scientific">Asbolus verrucosus</name>
    <name type="common">Desert ironclad beetle</name>
    <dbReference type="NCBI Taxonomy" id="1661398"/>
    <lineage>
        <taxon>Eukaryota</taxon>
        <taxon>Metazoa</taxon>
        <taxon>Ecdysozoa</taxon>
        <taxon>Arthropoda</taxon>
        <taxon>Hexapoda</taxon>
        <taxon>Insecta</taxon>
        <taxon>Pterygota</taxon>
        <taxon>Neoptera</taxon>
        <taxon>Endopterygota</taxon>
        <taxon>Coleoptera</taxon>
        <taxon>Polyphaga</taxon>
        <taxon>Cucujiformia</taxon>
        <taxon>Tenebrionidae</taxon>
        <taxon>Pimeliinae</taxon>
        <taxon>Asbolus</taxon>
    </lineage>
</organism>
<evidence type="ECO:0000256" key="8">
    <source>
        <dbReference type="PROSITE-ProRule" id="PRU00042"/>
    </source>
</evidence>
<dbReference type="PROSITE" id="PS50157">
    <property type="entry name" value="ZINC_FINGER_C2H2_2"/>
    <property type="match status" value="9"/>
</dbReference>
<feature type="domain" description="C2H2-type" evidence="11">
    <location>
        <begin position="282"/>
        <end position="309"/>
    </location>
</feature>
<evidence type="ECO:0000313" key="14">
    <source>
        <dbReference type="Proteomes" id="UP000292052"/>
    </source>
</evidence>
<dbReference type="SUPFAM" id="SSF57716">
    <property type="entry name" value="Glucocorticoid receptor-like (DNA-binding domain)"/>
    <property type="match status" value="1"/>
</dbReference>
<dbReference type="Gene3D" id="3.30.160.60">
    <property type="entry name" value="Classic Zinc Finger"/>
    <property type="match status" value="7"/>
</dbReference>
<evidence type="ECO:0000256" key="1">
    <source>
        <dbReference type="ARBA" id="ARBA00004123"/>
    </source>
</evidence>
<comment type="caution">
    <text evidence="13">The sequence shown here is derived from an EMBL/GenBank/DDBJ whole genome shotgun (WGS) entry which is preliminary data.</text>
</comment>
<keyword evidence="14" id="KW-1185">Reference proteome</keyword>
<dbReference type="GO" id="GO:0008270">
    <property type="term" value="F:zinc ion binding"/>
    <property type="evidence" value="ECO:0007669"/>
    <property type="project" value="UniProtKB-UniRule"/>
</dbReference>
<feature type="domain" description="C2H2-type" evidence="11">
    <location>
        <begin position="137"/>
        <end position="164"/>
    </location>
</feature>
<dbReference type="SMART" id="SM00355">
    <property type="entry name" value="ZnF_C2H2"/>
    <property type="match status" value="9"/>
</dbReference>